<feature type="region of interest" description="Disordered" evidence="2">
    <location>
        <begin position="260"/>
        <end position="283"/>
    </location>
</feature>
<dbReference type="InterPro" id="IPR051910">
    <property type="entry name" value="ComF/GntX_DNA_util-trans"/>
</dbReference>
<evidence type="ECO:0000256" key="1">
    <source>
        <dbReference type="ARBA" id="ARBA00008007"/>
    </source>
</evidence>
<dbReference type="OrthoDB" id="5242900at2"/>
<comment type="caution">
    <text evidence="4">The sequence shown here is derived from an EMBL/GenBank/DDBJ whole genome shotgun (WGS) entry which is preliminary data.</text>
</comment>
<dbReference type="PANTHER" id="PTHR47505:SF1">
    <property type="entry name" value="DNA UTILIZATION PROTEIN YHGH"/>
    <property type="match status" value="1"/>
</dbReference>
<evidence type="ECO:0000259" key="3">
    <source>
        <dbReference type="Pfam" id="PF00156"/>
    </source>
</evidence>
<dbReference type="InterPro" id="IPR000836">
    <property type="entry name" value="PRTase_dom"/>
</dbReference>
<reference evidence="4 5" key="1">
    <citation type="journal article" date="2017" name="BMC Genomics">
        <title>Comparative genomic and phylogenomic analyses of the Bifidobacteriaceae family.</title>
        <authorList>
            <person name="Lugli G.A."/>
            <person name="Milani C."/>
            <person name="Turroni F."/>
            <person name="Duranti S."/>
            <person name="Mancabelli L."/>
            <person name="Mangifesta M."/>
            <person name="Ferrario C."/>
            <person name="Modesto M."/>
            <person name="Mattarelli P."/>
            <person name="Jiri K."/>
            <person name="van Sinderen D."/>
            <person name="Ventura M."/>
        </authorList>
    </citation>
    <scope>NUCLEOTIDE SEQUENCE [LARGE SCALE GENOMIC DNA]</scope>
    <source>
        <strain evidence="4 5">DSM 100196</strain>
    </source>
</reference>
<organism evidence="4 5">
    <name type="scientific">Bifidobacterium myosotis</name>
    <dbReference type="NCBI Taxonomy" id="1630166"/>
    <lineage>
        <taxon>Bacteria</taxon>
        <taxon>Bacillati</taxon>
        <taxon>Actinomycetota</taxon>
        <taxon>Actinomycetes</taxon>
        <taxon>Bifidobacteriales</taxon>
        <taxon>Bifidobacteriaceae</taxon>
        <taxon>Bifidobacterium</taxon>
    </lineage>
</organism>
<dbReference type="CDD" id="cd06223">
    <property type="entry name" value="PRTases_typeI"/>
    <property type="match status" value="1"/>
</dbReference>
<dbReference type="EMBL" id="MWWW01000013">
    <property type="protein sequence ID" value="OZG59619.1"/>
    <property type="molecule type" value="Genomic_DNA"/>
</dbReference>
<evidence type="ECO:0000313" key="4">
    <source>
        <dbReference type="EMBL" id="OZG59619.1"/>
    </source>
</evidence>
<evidence type="ECO:0000256" key="2">
    <source>
        <dbReference type="SAM" id="MobiDB-lite"/>
    </source>
</evidence>
<dbReference type="SUPFAM" id="SSF53271">
    <property type="entry name" value="PRTase-like"/>
    <property type="match status" value="1"/>
</dbReference>
<dbReference type="Pfam" id="PF00156">
    <property type="entry name" value="Pribosyltran"/>
    <property type="match status" value="1"/>
</dbReference>
<protein>
    <recommendedName>
        <fullName evidence="3">Phosphoribosyltransferase domain-containing protein</fullName>
    </recommendedName>
</protein>
<dbReference type="Proteomes" id="UP000216871">
    <property type="component" value="Unassembled WGS sequence"/>
</dbReference>
<gene>
    <name evidence="4" type="ORF">BMYO_1187</name>
</gene>
<dbReference type="AlphaFoldDB" id="A0A261FKE3"/>
<name>A0A261FKE3_9BIFI</name>
<dbReference type="RefSeq" id="WP_143249128.1">
    <property type="nucleotide sequence ID" value="NZ_MWWW01000013.1"/>
</dbReference>
<proteinExistence type="inferred from homology"/>
<sequence length="283" mass="29131">MDAARADGRRAGAGWRGSDGALGTLCRSVRDVVLPRGCAGCDAPDAVLCDDCRALFDRCYGRELQGSLSDMAYAAAVYQGVVRRCILDWKDHDDAELDGPFARILVATLGRSGLMAAMAAMPTMPACGPDLRRPVLVVPAPSSPASMRRRGRRHLMPLVRALSEALCEAGIPSRTSLALVSTAGGGRSVQQISAAQRAQRIGGHIAVAPGASLQGAPVLLVDDIITTGSTLRQCTDVLRHAGALPVGGLALAQAVASHRGDCEGDEGDVGEAGGDGGSPSRNA</sequence>
<accession>A0A261FKE3</accession>
<keyword evidence="5" id="KW-1185">Reference proteome</keyword>
<feature type="domain" description="Phosphoribosyltransferase" evidence="3">
    <location>
        <begin position="188"/>
        <end position="247"/>
    </location>
</feature>
<dbReference type="InterPro" id="IPR029057">
    <property type="entry name" value="PRTase-like"/>
</dbReference>
<comment type="similarity">
    <text evidence="1">Belongs to the ComF/GntX family.</text>
</comment>
<evidence type="ECO:0000313" key="5">
    <source>
        <dbReference type="Proteomes" id="UP000216871"/>
    </source>
</evidence>
<dbReference type="PANTHER" id="PTHR47505">
    <property type="entry name" value="DNA UTILIZATION PROTEIN YHGH"/>
    <property type="match status" value="1"/>
</dbReference>
<dbReference type="Gene3D" id="3.40.50.2020">
    <property type="match status" value="1"/>
</dbReference>